<keyword evidence="2" id="KW-1185">Reference proteome</keyword>
<evidence type="ECO:0000313" key="1">
    <source>
        <dbReference type="EMBL" id="SHG23911.1"/>
    </source>
</evidence>
<evidence type="ECO:0000313" key="2">
    <source>
        <dbReference type="Proteomes" id="UP000184368"/>
    </source>
</evidence>
<dbReference type="OrthoDB" id="9784036at2"/>
<dbReference type="AlphaFoldDB" id="A0A1M5I6K0"/>
<dbReference type="Gene3D" id="3.40.50.1820">
    <property type="entry name" value="alpha/beta hydrolase"/>
    <property type="match status" value="1"/>
</dbReference>
<dbReference type="PANTHER" id="PTHR48098">
    <property type="entry name" value="ENTEROCHELIN ESTERASE-RELATED"/>
    <property type="match status" value="1"/>
</dbReference>
<dbReference type="SUPFAM" id="SSF53474">
    <property type="entry name" value="alpha/beta-Hydrolases"/>
    <property type="match status" value="1"/>
</dbReference>
<name>A0A1M5I6K0_9BACT</name>
<dbReference type="STRING" id="1302690.BUE76_15835"/>
<dbReference type="EMBL" id="FQUO01000022">
    <property type="protein sequence ID" value="SHG23911.1"/>
    <property type="molecule type" value="Genomic_DNA"/>
</dbReference>
<protein>
    <submittedName>
        <fullName evidence="1">Enterochelin esterase</fullName>
    </submittedName>
</protein>
<gene>
    <name evidence="1" type="ORF">SAMN05444008_12221</name>
</gene>
<sequence length="269" mass="30172">MHEQAPISIQVTSHYVTTNYLRRSVVVDIYDPAPPAGTAPCLLLLNDGQDLHQFQFQQMLQALFRSGSIHPVICVGIHAGPERLQEYGIGATPDYAGRGALAGAYQNFILSELLPFLYHQLAIPHFARIAFAGFSLGGLSAFDTVWQHPQVFQVAGAFSGSFWWRSRDLDDGYNDDQHRIMHQKVRSGQYHPGQRFYFTTGSLDESADRNGNGIIDSIDDTTDLVKELQAKGYKNTTDIQYLNYEDGSHDVATWGRVMPAFLEWAFKLL</sequence>
<dbReference type="PANTHER" id="PTHR48098:SF6">
    <property type="entry name" value="FERRI-BACILLIBACTIN ESTERASE BESA"/>
    <property type="match status" value="1"/>
</dbReference>
<proteinExistence type="predicted"/>
<dbReference type="InterPro" id="IPR000801">
    <property type="entry name" value="Esterase-like"/>
</dbReference>
<dbReference type="InterPro" id="IPR029058">
    <property type="entry name" value="AB_hydrolase_fold"/>
</dbReference>
<reference evidence="1 2" key="1">
    <citation type="submission" date="2016-11" db="EMBL/GenBank/DDBJ databases">
        <authorList>
            <person name="Jaros S."/>
            <person name="Januszkiewicz K."/>
            <person name="Wedrychowicz H."/>
        </authorList>
    </citation>
    <scope>NUCLEOTIDE SEQUENCE [LARGE SCALE GENOMIC DNA]</scope>
    <source>
        <strain evidence="1 2">DSM 26897</strain>
    </source>
</reference>
<dbReference type="Proteomes" id="UP000184368">
    <property type="component" value="Unassembled WGS sequence"/>
</dbReference>
<dbReference type="Pfam" id="PF00756">
    <property type="entry name" value="Esterase"/>
    <property type="match status" value="1"/>
</dbReference>
<accession>A0A1M5I6K0</accession>
<organism evidence="1 2">
    <name type="scientific">Cnuella takakiae</name>
    <dbReference type="NCBI Taxonomy" id="1302690"/>
    <lineage>
        <taxon>Bacteria</taxon>
        <taxon>Pseudomonadati</taxon>
        <taxon>Bacteroidota</taxon>
        <taxon>Chitinophagia</taxon>
        <taxon>Chitinophagales</taxon>
        <taxon>Chitinophagaceae</taxon>
        <taxon>Cnuella</taxon>
    </lineage>
</organism>
<dbReference type="InterPro" id="IPR050583">
    <property type="entry name" value="Mycobacterial_A85_antigen"/>
</dbReference>